<dbReference type="RefSeq" id="WP_009128244.1">
    <property type="nucleotide sequence ID" value="NZ_JH992940.1"/>
</dbReference>
<proteinExistence type="predicted"/>
<evidence type="ECO:0000313" key="3">
    <source>
        <dbReference type="Proteomes" id="UP000009872"/>
    </source>
</evidence>
<dbReference type="InterPro" id="IPR009061">
    <property type="entry name" value="DNA-bd_dom_put_sf"/>
</dbReference>
<dbReference type="PANTHER" id="PTHR34585">
    <property type="match status" value="1"/>
</dbReference>
<gene>
    <name evidence="2" type="ORF">HMPREF9447_00782</name>
</gene>
<dbReference type="SUPFAM" id="SSF46955">
    <property type="entry name" value="Putative DNA-binding domain"/>
    <property type="match status" value="1"/>
</dbReference>
<dbReference type="PANTHER" id="PTHR34585:SF22">
    <property type="entry name" value="HELIX-TURN-HELIX DOMAIN-CONTAINING PROTEIN"/>
    <property type="match status" value="1"/>
</dbReference>
<keyword evidence="3" id="KW-1185">Reference proteome</keyword>
<dbReference type="AlphaFoldDB" id="K9EN10"/>
<dbReference type="InterPro" id="IPR041657">
    <property type="entry name" value="HTH_17"/>
</dbReference>
<protein>
    <submittedName>
        <fullName evidence="2">Excisionase family DNA binding domain-containing protein</fullName>
    </submittedName>
</protein>
<organism evidence="2 3">
    <name type="scientific">Bacteroides oleiciplenus YIT 12058</name>
    <dbReference type="NCBI Taxonomy" id="742727"/>
    <lineage>
        <taxon>Bacteria</taxon>
        <taxon>Pseudomonadati</taxon>
        <taxon>Bacteroidota</taxon>
        <taxon>Bacteroidia</taxon>
        <taxon>Bacteroidales</taxon>
        <taxon>Bacteroidaceae</taxon>
        <taxon>Bacteroides</taxon>
    </lineage>
</organism>
<name>K9EN10_9BACE</name>
<evidence type="ECO:0000313" key="2">
    <source>
        <dbReference type="EMBL" id="EKU92332.1"/>
    </source>
</evidence>
<accession>K9EN10</accession>
<dbReference type="HOGENOM" id="CLU_133781_3_1_10"/>
<feature type="domain" description="Helix-turn-helix" evidence="1">
    <location>
        <begin position="39"/>
        <end position="88"/>
    </location>
</feature>
<dbReference type="Pfam" id="PF12728">
    <property type="entry name" value="HTH_17"/>
    <property type="match status" value="1"/>
</dbReference>
<dbReference type="EMBL" id="ADLF01000002">
    <property type="protein sequence ID" value="EKU92332.1"/>
    <property type="molecule type" value="Genomic_DNA"/>
</dbReference>
<dbReference type="OrthoDB" id="961769at2"/>
<evidence type="ECO:0000259" key="1">
    <source>
        <dbReference type="Pfam" id="PF12728"/>
    </source>
</evidence>
<comment type="caution">
    <text evidence="2">The sequence shown here is derived from an EMBL/GenBank/DDBJ whole genome shotgun (WGS) entry which is preliminary data.</text>
</comment>
<dbReference type="Proteomes" id="UP000009872">
    <property type="component" value="Unassembled WGS sequence"/>
</dbReference>
<reference evidence="2 3" key="1">
    <citation type="submission" date="2012-09" db="EMBL/GenBank/DDBJ databases">
        <title>The Genome Sequence of Bacteroides oleiciplenus YIT 12058.</title>
        <authorList>
            <consortium name="The Broad Institute Genome Sequencing Platform"/>
            <person name="Earl A."/>
            <person name="Ward D."/>
            <person name="Feldgarden M."/>
            <person name="Gevers D."/>
            <person name="Morotomi M."/>
            <person name="Walker B."/>
            <person name="Young S.K."/>
            <person name="Zeng Q."/>
            <person name="Gargeya S."/>
            <person name="Fitzgerald M."/>
            <person name="Haas B."/>
            <person name="Abouelleil A."/>
            <person name="Alvarado L."/>
            <person name="Arachchi H.M."/>
            <person name="Berlin A.M."/>
            <person name="Chapman S.B."/>
            <person name="Goldberg J."/>
            <person name="Griggs A."/>
            <person name="Gujja S."/>
            <person name="Hansen M."/>
            <person name="Howarth C."/>
            <person name="Imamovic A."/>
            <person name="Larimer J."/>
            <person name="McCowen C."/>
            <person name="Montmayeur A."/>
            <person name="Murphy C."/>
            <person name="Neiman D."/>
            <person name="Pearson M."/>
            <person name="Priest M."/>
            <person name="Roberts A."/>
            <person name="Saif S."/>
            <person name="Shea T."/>
            <person name="Sisk P."/>
            <person name="Sykes S."/>
            <person name="Wortman J."/>
            <person name="Nusbaum C."/>
            <person name="Birren B."/>
        </authorList>
    </citation>
    <scope>NUCLEOTIDE SEQUENCE [LARGE SCALE GENOMIC DNA]</scope>
    <source>
        <strain evidence="2 3">YIT 12058</strain>
    </source>
</reference>
<dbReference type="PATRIC" id="fig|742727.4.peg.782"/>
<dbReference type="STRING" id="742727.HMPREF9447_00782"/>
<sequence>MELITVEDFMEELQGFDELAEKFEYVLAIYKPPLNGERYLTSEQVCKLLNITKRTLLEYREKGEVPYITLFGKMLYKESDLLAILEENYIPRF</sequence>
<dbReference type="eggNOG" id="ENOG5033VZH">
    <property type="taxonomic scope" value="Bacteria"/>
</dbReference>